<accession>A0A857J7X9</accession>
<keyword evidence="2 7" id="KW-0489">Methyltransferase</keyword>
<protein>
    <recommendedName>
        <fullName evidence="1">DNA (cytosine-5-)-methyltransferase</fullName>
        <ecNumber evidence="1">2.1.1.37</ecNumber>
    </recommendedName>
</protein>
<organism evidence="7 8">
    <name type="scientific">Xylophilus rhododendri</name>
    <dbReference type="NCBI Taxonomy" id="2697032"/>
    <lineage>
        <taxon>Bacteria</taxon>
        <taxon>Pseudomonadati</taxon>
        <taxon>Pseudomonadota</taxon>
        <taxon>Betaproteobacteria</taxon>
        <taxon>Burkholderiales</taxon>
        <taxon>Xylophilus</taxon>
    </lineage>
</organism>
<dbReference type="EMBL" id="CP047650">
    <property type="protein sequence ID" value="QHJ00075.1"/>
    <property type="molecule type" value="Genomic_DNA"/>
</dbReference>
<dbReference type="REBASE" id="365365">
    <property type="entry name" value="M.Xsp21265ORF20085P"/>
</dbReference>
<dbReference type="Proteomes" id="UP000464787">
    <property type="component" value="Chromosome"/>
</dbReference>
<dbReference type="InterPro" id="IPR029063">
    <property type="entry name" value="SAM-dependent_MTases_sf"/>
</dbReference>
<dbReference type="PANTHER" id="PTHR10629:SF52">
    <property type="entry name" value="DNA (CYTOSINE-5)-METHYLTRANSFERASE 1"/>
    <property type="match status" value="1"/>
</dbReference>
<keyword evidence="3 7" id="KW-0808">Transferase</keyword>
<reference evidence="7 8" key="1">
    <citation type="submission" date="2020-01" db="EMBL/GenBank/DDBJ databases">
        <title>Genome sequencing of strain KACC 21265.</title>
        <authorList>
            <person name="Heo J."/>
            <person name="Kim S.-J."/>
            <person name="Kim J.-S."/>
            <person name="Hong S.-B."/>
            <person name="Kwon S.-W."/>
        </authorList>
    </citation>
    <scope>NUCLEOTIDE SEQUENCE [LARGE SCALE GENOMIC DNA]</scope>
    <source>
        <strain evidence="7 8">KACC 21265</strain>
    </source>
</reference>
<dbReference type="GO" id="GO:0003677">
    <property type="term" value="F:DNA binding"/>
    <property type="evidence" value="ECO:0007669"/>
    <property type="project" value="TreeGrafter"/>
</dbReference>
<evidence type="ECO:0000256" key="1">
    <source>
        <dbReference type="ARBA" id="ARBA00011975"/>
    </source>
</evidence>
<evidence type="ECO:0000256" key="6">
    <source>
        <dbReference type="ARBA" id="ARBA00047422"/>
    </source>
</evidence>
<dbReference type="InterPro" id="IPR050390">
    <property type="entry name" value="C5-Methyltransferase"/>
</dbReference>
<dbReference type="GO" id="GO:0032259">
    <property type="term" value="P:methylation"/>
    <property type="evidence" value="ECO:0007669"/>
    <property type="project" value="UniProtKB-KW"/>
</dbReference>
<name>A0A857J7X9_9BURK</name>
<dbReference type="PANTHER" id="PTHR10629">
    <property type="entry name" value="CYTOSINE-SPECIFIC METHYLTRANSFERASE"/>
    <property type="match status" value="1"/>
</dbReference>
<evidence type="ECO:0000256" key="2">
    <source>
        <dbReference type="ARBA" id="ARBA00022603"/>
    </source>
</evidence>
<evidence type="ECO:0000313" key="8">
    <source>
        <dbReference type="Proteomes" id="UP000464787"/>
    </source>
</evidence>
<dbReference type="EC" id="2.1.1.37" evidence="1"/>
<dbReference type="AlphaFoldDB" id="A0A857J7X9"/>
<evidence type="ECO:0000256" key="4">
    <source>
        <dbReference type="ARBA" id="ARBA00022691"/>
    </source>
</evidence>
<evidence type="ECO:0000256" key="5">
    <source>
        <dbReference type="ARBA" id="ARBA00022747"/>
    </source>
</evidence>
<keyword evidence="8" id="KW-1185">Reference proteome</keyword>
<dbReference type="SUPFAM" id="SSF53335">
    <property type="entry name" value="S-adenosyl-L-methionine-dependent methyltransferases"/>
    <property type="match status" value="1"/>
</dbReference>
<dbReference type="GO" id="GO:0009307">
    <property type="term" value="P:DNA restriction-modification system"/>
    <property type="evidence" value="ECO:0007669"/>
    <property type="project" value="UniProtKB-KW"/>
</dbReference>
<dbReference type="Gene3D" id="3.40.50.150">
    <property type="entry name" value="Vaccinia Virus protein VP39"/>
    <property type="match status" value="1"/>
</dbReference>
<dbReference type="GO" id="GO:0003886">
    <property type="term" value="F:DNA (cytosine-5-)-methyltransferase activity"/>
    <property type="evidence" value="ECO:0007669"/>
    <property type="project" value="UniProtKB-EC"/>
</dbReference>
<dbReference type="KEGG" id="xyk:GT347_20085"/>
<gene>
    <name evidence="7" type="ORF">GT347_20085</name>
</gene>
<sequence>MKRDAFTMPLGFADELIIDNFAGGGGTSTGLEAAFGRPVDIAINHDPEALAMHAINHPRTLHLLESVWDVDPIKVTKNQPVGLVWLSPDCKHFSKAKGGTPVAKHIRGLAWVGMRWIARCKPRVMMLENVEEFTTWGPLLVGPDGLVRPDPAKRGKTFESFVRQLRAHGYQVEWRELRACDNGAPTIRKRLFMVARRDGLPIVWPEATHGEPTSAAVLAGKLLPWRSAAECIDFTLPARSVFDRKKALADNTLRRVAKGLWRHVLTSPKPFIVGVGGRMGQSPARGVHQPVQTITSKADSALALPVLAPMILGAGGPEYGGRPVAADRPLGAMTTENHRAVVAPTLHPLRGTDEPHLNGDDVAAPLSTISAGGTHHALSGAHLITVGYGERPGQEPRALDIGAPLGTVVAGGVKHAVCEGAFVTKFRANSVGHDLQEPLHTVTANSFVKRPGGSVPLGLVAAHLVDMGHGEGKDGTKRFSHGIRSLDVPLNTVTASGATSAIAAVCLEQANGGFYDGDGRAADAPMSTITAAGSNQRLITAYCVKYYSSGGQWQGLAEPMHTLPTKGRMGLVQVVQVSADCLAPDLRARAKQCAELLHLYLPEHFPEPADLVLVGDWVLVDITLRMLKAPELFLAQSFPPGYVIHEIPDPTLLFAGGMQATEPLLAPRIPLTATAQVRMCDNSVAPAQAEALARANFAHEAQIHGRAAA</sequence>
<dbReference type="Pfam" id="PF00145">
    <property type="entry name" value="DNA_methylase"/>
    <property type="match status" value="1"/>
</dbReference>
<dbReference type="InterPro" id="IPR001525">
    <property type="entry name" value="C5_MeTfrase"/>
</dbReference>
<dbReference type="GO" id="GO:0044027">
    <property type="term" value="P:negative regulation of gene expression via chromosomal CpG island methylation"/>
    <property type="evidence" value="ECO:0007669"/>
    <property type="project" value="TreeGrafter"/>
</dbReference>
<comment type="catalytic activity">
    <reaction evidence="6">
        <text>a 2'-deoxycytidine in DNA + S-adenosyl-L-methionine = a 5-methyl-2'-deoxycytidine in DNA + S-adenosyl-L-homocysteine + H(+)</text>
        <dbReference type="Rhea" id="RHEA:13681"/>
        <dbReference type="Rhea" id="RHEA-COMP:11369"/>
        <dbReference type="Rhea" id="RHEA-COMP:11370"/>
        <dbReference type="ChEBI" id="CHEBI:15378"/>
        <dbReference type="ChEBI" id="CHEBI:57856"/>
        <dbReference type="ChEBI" id="CHEBI:59789"/>
        <dbReference type="ChEBI" id="CHEBI:85452"/>
        <dbReference type="ChEBI" id="CHEBI:85454"/>
        <dbReference type="EC" id="2.1.1.37"/>
    </reaction>
</comment>
<dbReference type="PRINTS" id="PR00105">
    <property type="entry name" value="C5METTRFRASE"/>
</dbReference>
<keyword evidence="4" id="KW-0949">S-adenosyl-L-methionine</keyword>
<dbReference type="RefSeq" id="WP_160553885.1">
    <property type="nucleotide sequence ID" value="NZ_CP047650.1"/>
</dbReference>
<evidence type="ECO:0000256" key="3">
    <source>
        <dbReference type="ARBA" id="ARBA00022679"/>
    </source>
</evidence>
<proteinExistence type="predicted"/>
<evidence type="ECO:0000313" key="7">
    <source>
        <dbReference type="EMBL" id="QHJ00075.1"/>
    </source>
</evidence>
<keyword evidence="5" id="KW-0680">Restriction system</keyword>